<dbReference type="GO" id="GO:0008033">
    <property type="term" value="P:tRNA processing"/>
    <property type="evidence" value="ECO:0007669"/>
    <property type="project" value="UniProtKB-KW"/>
</dbReference>
<keyword evidence="2" id="KW-0479">Metal-binding</keyword>
<dbReference type="Pfam" id="PF04032">
    <property type="entry name" value="Rpr2"/>
    <property type="match status" value="1"/>
</dbReference>
<dbReference type="EMBL" id="AABL01000073">
    <property type="protein sequence ID" value="EAA22152.1"/>
    <property type="molecule type" value="Genomic_DNA"/>
</dbReference>
<dbReference type="PANTHER" id="PTHR14742">
    <property type="entry name" value="RIBONUCLEASE P SUBUNIT P21"/>
    <property type="match status" value="1"/>
</dbReference>
<dbReference type="STRING" id="73239.Q7RSU1"/>
<keyword evidence="3" id="KW-0862">Zinc</keyword>
<organism evidence="6 7">
    <name type="scientific">Plasmodium yoelii yoelii</name>
    <dbReference type="NCBI Taxonomy" id="73239"/>
    <lineage>
        <taxon>Eukaryota</taxon>
        <taxon>Sar</taxon>
        <taxon>Alveolata</taxon>
        <taxon>Apicomplexa</taxon>
        <taxon>Aconoidasida</taxon>
        <taxon>Haemosporida</taxon>
        <taxon>Plasmodiidae</taxon>
        <taxon>Plasmodium</taxon>
        <taxon>Plasmodium (Vinckeia)</taxon>
    </lineage>
</organism>
<evidence type="ECO:0000256" key="1">
    <source>
        <dbReference type="ARBA" id="ARBA00022694"/>
    </source>
</evidence>
<dbReference type="PaxDb" id="73239-Q7RSU1"/>
<dbReference type="Gene3D" id="6.20.50.20">
    <property type="match status" value="1"/>
</dbReference>
<dbReference type="FunCoup" id="Q7RSU1">
    <property type="interactions" value="1"/>
</dbReference>
<sequence length="300" mass="35367">MSRIIFIHNGICLGFDKMQEYFIMSLWKSFIIDNILNVSLVTFILKSSEKKIEKTEKILIKNKTIDTKIDMDDNSKHEGYINEDNCEKLKNKANNPNYNRNNNNNVTKYDNMEEGNYNFVDNTKNLEKMNIPLNKGLNENSQINQLDNNKPNKRKKRTKKCNDNKELFKPSNQMVRINYLLQASFLINKFSPNLSRKYIKTMRRLSNKFLIKYDKNFKKLFCKKCNSVFIPNVTCDTFVNSLNIQKKNKKNIVKDSINKNVKQRDECLVSYQCNHCQHITKFVYETTPPVPIENENPTTV</sequence>
<accession>Q7RSU1</accession>
<evidence type="ECO:0000313" key="6">
    <source>
        <dbReference type="EMBL" id="EAA22152.1"/>
    </source>
</evidence>
<evidence type="ECO:0000256" key="5">
    <source>
        <dbReference type="SAM" id="MobiDB-lite"/>
    </source>
</evidence>
<dbReference type="AlphaFoldDB" id="Q7RSU1"/>
<keyword evidence="7" id="KW-1185">Reference proteome</keyword>
<dbReference type="PANTHER" id="PTHR14742:SF0">
    <property type="entry name" value="RIBONUCLEASE P PROTEIN SUBUNIT P21"/>
    <property type="match status" value="1"/>
</dbReference>
<dbReference type="Proteomes" id="UP000008553">
    <property type="component" value="Unassembled WGS sequence"/>
</dbReference>
<comment type="similarity">
    <text evidence="4">Belongs to the eukaryotic/archaeal RNase P protein component 4 family.</text>
</comment>
<proteinExistence type="inferred from homology"/>
<evidence type="ECO:0000256" key="3">
    <source>
        <dbReference type="ARBA" id="ARBA00022833"/>
    </source>
</evidence>
<evidence type="ECO:0000256" key="4">
    <source>
        <dbReference type="ARBA" id="ARBA00038402"/>
    </source>
</evidence>
<feature type="region of interest" description="Disordered" evidence="5">
    <location>
        <begin position="139"/>
        <end position="159"/>
    </location>
</feature>
<name>Q7RSU1_PLAYO</name>
<dbReference type="InParanoid" id="Q7RSU1"/>
<dbReference type="GO" id="GO:0005655">
    <property type="term" value="C:nucleolar ribonuclease P complex"/>
    <property type="evidence" value="ECO:0007669"/>
    <property type="project" value="TreeGrafter"/>
</dbReference>
<comment type="caution">
    <text evidence="6">The sequence shown here is derived from an EMBL/GenBank/DDBJ whole genome shotgun (WGS) entry which is preliminary data.</text>
</comment>
<dbReference type="KEGG" id="pyo:PY17X_1347100"/>
<evidence type="ECO:0000256" key="2">
    <source>
        <dbReference type="ARBA" id="ARBA00022723"/>
    </source>
</evidence>
<gene>
    <name evidence="6" type="ORF">PY00262</name>
</gene>
<dbReference type="GO" id="GO:0046872">
    <property type="term" value="F:metal ion binding"/>
    <property type="evidence" value="ECO:0007669"/>
    <property type="project" value="UniProtKB-KW"/>
</dbReference>
<reference evidence="6 7" key="1">
    <citation type="journal article" date="2002" name="Nature">
        <title>Genome sequence and comparative analysis of the model rodent malaria parasite Plasmodium yoelii yoelii.</title>
        <authorList>
            <person name="Carlton J.M."/>
            <person name="Angiuoli S.V."/>
            <person name="Suh B.B."/>
            <person name="Kooij T.W."/>
            <person name="Pertea M."/>
            <person name="Silva J.C."/>
            <person name="Ermolaeva M.D."/>
            <person name="Allen J.E."/>
            <person name="Selengut J.D."/>
            <person name="Koo H.L."/>
            <person name="Peterson J.D."/>
            <person name="Pop M."/>
            <person name="Kosack D.S."/>
            <person name="Shumway M.F."/>
            <person name="Bidwell S.L."/>
            <person name="Shallom S.J."/>
            <person name="van Aken S.E."/>
            <person name="Riedmuller S.B."/>
            <person name="Feldblyum T.V."/>
            <person name="Cho J.K."/>
            <person name="Quackenbush J."/>
            <person name="Sedegah M."/>
            <person name="Shoaibi A."/>
            <person name="Cummings L.M."/>
            <person name="Florens L."/>
            <person name="Yates J.R."/>
            <person name="Raine J.D."/>
            <person name="Sinden R.E."/>
            <person name="Harris M.A."/>
            <person name="Cunningham D.A."/>
            <person name="Preiser P.R."/>
            <person name="Bergman L.W."/>
            <person name="Vaidya A.B."/>
            <person name="van Lin L.H."/>
            <person name="Janse C.J."/>
            <person name="Waters A.P."/>
            <person name="Smith H.O."/>
            <person name="White O.R."/>
            <person name="Salzberg S.L."/>
            <person name="Venter J.C."/>
            <person name="Fraser C.M."/>
            <person name="Hoffman S.L."/>
            <person name="Gardner M.J."/>
            <person name="Carucci D.J."/>
        </authorList>
    </citation>
    <scope>NUCLEOTIDE SEQUENCE [LARGE SCALE GENOMIC DNA]</scope>
    <source>
        <strain evidence="6 7">17XNL</strain>
    </source>
</reference>
<dbReference type="InterPro" id="IPR007175">
    <property type="entry name" value="Rpr2/Snm1/Rpp21"/>
</dbReference>
<protein>
    <submittedName>
        <fullName evidence="6">Uncharacterized protein</fullName>
    </submittedName>
</protein>
<keyword evidence="1" id="KW-0819">tRNA processing</keyword>
<evidence type="ECO:0000313" key="7">
    <source>
        <dbReference type="Proteomes" id="UP000008553"/>
    </source>
</evidence>